<dbReference type="InterPro" id="IPR025966">
    <property type="entry name" value="OppC_N"/>
</dbReference>
<evidence type="ECO:0000259" key="7">
    <source>
        <dbReference type="PROSITE" id="PS50928"/>
    </source>
</evidence>
<dbReference type="Proteomes" id="UP001165541">
    <property type="component" value="Unassembled WGS sequence"/>
</dbReference>
<dbReference type="Gene3D" id="1.10.3720.10">
    <property type="entry name" value="MetI-like"/>
    <property type="match status" value="1"/>
</dbReference>
<gene>
    <name evidence="8" type="ORF">M8A51_16530</name>
</gene>
<dbReference type="SUPFAM" id="SSF161098">
    <property type="entry name" value="MetI-like"/>
    <property type="match status" value="1"/>
</dbReference>
<evidence type="ECO:0000256" key="5">
    <source>
        <dbReference type="RuleBase" id="RU363032"/>
    </source>
</evidence>
<keyword evidence="5" id="KW-0813">Transport</keyword>
<feature type="transmembrane region" description="Helical" evidence="5">
    <location>
        <begin position="30"/>
        <end position="51"/>
    </location>
</feature>
<evidence type="ECO:0000313" key="8">
    <source>
        <dbReference type="EMBL" id="MCM5681134.1"/>
    </source>
</evidence>
<dbReference type="EMBL" id="JAMKFE010000010">
    <property type="protein sequence ID" value="MCM5681134.1"/>
    <property type="molecule type" value="Genomic_DNA"/>
</dbReference>
<comment type="similarity">
    <text evidence="5">Belongs to the binding-protein-dependent transport system permease family.</text>
</comment>
<feature type="transmembrane region" description="Helical" evidence="5">
    <location>
        <begin position="317"/>
        <end position="339"/>
    </location>
</feature>
<dbReference type="Pfam" id="PF12911">
    <property type="entry name" value="OppC_N"/>
    <property type="match status" value="1"/>
</dbReference>
<accession>A0ABT0YRU2</accession>
<feature type="transmembrane region" description="Helical" evidence="5">
    <location>
        <begin position="200"/>
        <end position="229"/>
    </location>
</feature>
<evidence type="ECO:0000256" key="6">
    <source>
        <dbReference type="SAM" id="MobiDB-lite"/>
    </source>
</evidence>
<comment type="subcellular location">
    <subcellularLocation>
        <location evidence="1 5">Cell membrane</location>
        <topology evidence="1 5">Multi-pass membrane protein</topology>
    </subcellularLocation>
</comment>
<reference evidence="8" key="1">
    <citation type="submission" date="2022-05" db="EMBL/GenBank/DDBJ databases">
        <title>Schlegelella sp. nov., isolated from mangrove soil.</title>
        <authorList>
            <person name="Liu Y."/>
            <person name="Ge X."/>
            <person name="Liu W."/>
        </authorList>
    </citation>
    <scope>NUCLEOTIDE SEQUENCE</scope>
    <source>
        <strain evidence="8">S2-27</strain>
    </source>
</reference>
<feature type="transmembrane region" description="Helical" evidence="5">
    <location>
        <begin position="155"/>
        <end position="180"/>
    </location>
</feature>
<dbReference type="RefSeq" id="WP_251779617.1">
    <property type="nucleotide sequence ID" value="NZ_JAMKFE010000010.1"/>
</dbReference>
<dbReference type="PROSITE" id="PS50928">
    <property type="entry name" value="ABC_TM1"/>
    <property type="match status" value="1"/>
</dbReference>
<organism evidence="8 9">
    <name type="scientific">Caldimonas mangrovi</name>
    <dbReference type="NCBI Taxonomy" id="2944811"/>
    <lineage>
        <taxon>Bacteria</taxon>
        <taxon>Pseudomonadati</taxon>
        <taxon>Pseudomonadota</taxon>
        <taxon>Betaproteobacteria</taxon>
        <taxon>Burkholderiales</taxon>
        <taxon>Sphaerotilaceae</taxon>
        <taxon>Caldimonas</taxon>
    </lineage>
</organism>
<feature type="domain" description="ABC transmembrane type-1" evidence="7">
    <location>
        <begin position="151"/>
        <end position="339"/>
    </location>
</feature>
<proteinExistence type="inferred from homology"/>
<keyword evidence="9" id="KW-1185">Reference proteome</keyword>
<keyword evidence="4 5" id="KW-0472">Membrane</keyword>
<feature type="region of interest" description="Disordered" evidence="6">
    <location>
        <begin position="348"/>
        <end position="391"/>
    </location>
</feature>
<name>A0ABT0YRU2_9BURK</name>
<evidence type="ECO:0000256" key="2">
    <source>
        <dbReference type="ARBA" id="ARBA00022692"/>
    </source>
</evidence>
<dbReference type="PANTHER" id="PTHR30325:SF0">
    <property type="entry name" value="INNER MEMBRANE ABC TRANSPORTER PERMEASE PROTEIN YEJE"/>
    <property type="match status" value="1"/>
</dbReference>
<evidence type="ECO:0000256" key="1">
    <source>
        <dbReference type="ARBA" id="ARBA00004651"/>
    </source>
</evidence>
<dbReference type="Pfam" id="PF00528">
    <property type="entry name" value="BPD_transp_1"/>
    <property type="match status" value="1"/>
</dbReference>
<dbReference type="InterPro" id="IPR000515">
    <property type="entry name" value="MetI-like"/>
</dbReference>
<sequence>MASATQSGSAPAPSLSPSRRAWRRFKANRLGYWSLLVFCTLVVISVFAELISNDKPLVARYDGHWYVPIVHNVPETTFGGDFDTPTDYLDPYIVEQFKKDDNFAVYPLNRYHHRTINYFAKVPNPAPPSRDNWLGTDDRGRDLFARLLYGFRISVLFALALTVIGVVLGVAAGAVQGFYGGRTDLAFQRFIEIWGSMPELYLLIIFAAVFDPSIGLLLVLLSLFGWMGLSDYVRAEFLRNRQLDYVRSARALGLSNSQIIWRHLLPNSLTPVVTFLPFRMSAAILALTSLDFLGLGVPEGTPSLGELLSQGKNNLDAWWISLSTFVVLVGTLLLLTFMGDALRNALDPRIPDDPKAARRRKKGVLPPAAEVALKGTPSPGSLPASTSETSS</sequence>
<dbReference type="CDD" id="cd06261">
    <property type="entry name" value="TM_PBP2"/>
    <property type="match status" value="1"/>
</dbReference>
<keyword evidence="3 5" id="KW-1133">Transmembrane helix</keyword>
<protein>
    <submittedName>
        <fullName evidence="8">ABC transporter permease</fullName>
    </submittedName>
</protein>
<keyword evidence="2 5" id="KW-0812">Transmembrane</keyword>
<dbReference type="PANTHER" id="PTHR30325">
    <property type="entry name" value="MEMBRANE COMPONENT OF ABC TRANSPORTER"/>
    <property type="match status" value="1"/>
</dbReference>
<dbReference type="InterPro" id="IPR035906">
    <property type="entry name" value="MetI-like_sf"/>
</dbReference>
<evidence type="ECO:0000313" key="9">
    <source>
        <dbReference type="Proteomes" id="UP001165541"/>
    </source>
</evidence>
<evidence type="ECO:0000256" key="4">
    <source>
        <dbReference type="ARBA" id="ARBA00023136"/>
    </source>
</evidence>
<comment type="caution">
    <text evidence="8">The sequence shown here is derived from an EMBL/GenBank/DDBJ whole genome shotgun (WGS) entry which is preliminary data.</text>
</comment>
<evidence type="ECO:0000256" key="3">
    <source>
        <dbReference type="ARBA" id="ARBA00022989"/>
    </source>
</evidence>